<keyword evidence="2" id="KW-1185">Reference proteome</keyword>
<sequence length="265" mass="29047">MVNPINVNWDVDRYADKVNLSQPNRDGSATAEPERLKKFFPEAVLGKISVPATIVDRHGKILVVHLPDILTASRIEHLNHITGGLRESLLKTVDPKDVNKYWRDDGYMVPAEGGEFGAGRITVAPAYFMQRREVQQWLAALTTSEVLWNAITGVVAPDLFQAGNSAFSQAIKEVRHGSKKNPKNPAPVDSWPSIFSGLEIIANRVTFSHRDAGGSPSLFDLLVSLGRNHHATLALADLHAELDYSPGAMVYIAGQGARTFCWSLA</sequence>
<dbReference type="AlphaFoldDB" id="A0AAD4E2V9"/>
<dbReference type="GeneID" id="64661876"/>
<protein>
    <submittedName>
        <fullName evidence="1">Uncharacterized protein</fullName>
    </submittedName>
</protein>
<proteinExistence type="predicted"/>
<reference evidence="1" key="1">
    <citation type="journal article" date="2020" name="New Phytol.">
        <title>Comparative genomics reveals dynamic genome evolution in host specialist ectomycorrhizal fungi.</title>
        <authorList>
            <person name="Lofgren L.A."/>
            <person name="Nguyen N.H."/>
            <person name="Vilgalys R."/>
            <person name="Ruytinx J."/>
            <person name="Liao H.L."/>
            <person name="Branco S."/>
            <person name="Kuo A."/>
            <person name="LaButti K."/>
            <person name="Lipzen A."/>
            <person name="Andreopoulos W."/>
            <person name="Pangilinan J."/>
            <person name="Riley R."/>
            <person name="Hundley H."/>
            <person name="Na H."/>
            <person name="Barry K."/>
            <person name="Grigoriev I.V."/>
            <person name="Stajich J.E."/>
            <person name="Kennedy P.G."/>
        </authorList>
    </citation>
    <scope>NUCLEOTIDE SEQUENCE</scope>
    <source>
        <strain evidence="1">FC203</strain>
    </source>
</reference>
<accession>A0AAD4E2V9</accession>
<name>A0AAD4E2V9_9AGAM</name>
<evidence type="ECO:0000313" key="2">
    <source>
        <dbReference type="Proteomes" id="UP001195769"/>
    </source>
</evidence>
<comment type="caution">
    <text evidence="1">The sequence shown here is derived from an EMBL/GenBank/DDBJ whole genome shotgun (WGS) entry which is preliminary data.</text>
</comment>
<evidence type="ECO:0000313" key="1">
    <source>
        <dbReference type="EMBL" id="KAG1897288.1"/>
    </source>
</evidence>
<gene>
    <name evidence="1" type="ORF">F5891DRAFT_1192237</name>
</gene>
<dbReference type="RefSeq" id="XP_041222864.1">
    <property type="nucleotide sequence ID" value="XM_041367578.1"/>
</dbReference>
<dbReference type="Proteomes" id="UP001195769">
    <property type="component" value="Unassembled WGS sequence"/>
</dbReference>
<organism evidence="1 2">
    <name type="scientific">Suillus fuscotomentosus</name>
    <dbReference type="NCBI Taxonomy" id="1912939"/>
    <lineage>
        <taxon>Eukaryota</taxon>
        <taxon>Fungi</taxon>
        <taxon>Dikarya</taxon>
        <taxon>Basidiomycota</taxon>
        <taxon>Agaricomycotina</taxon>
        <taxon>Agaricomycetes</taxon>
        <taxon>Agaricomycetidae</taxon>
        <taxon>Boletales</taxon>
        <taxon>Suillineae</taxon>
        <taxon>Suillaceae</taxon>
        <taxon>Suillus</taxon>
    </lineage>
</organism>
<dbReference type="EMBL" id="JABBWK010000048">
    <property type="protein sequence ID" value="KAG1897288.1"/>
    <property type="molecule type" value="Genomic_DNA"/>
</dbReference>